<organism evidence="4 6">
    <name type="scientific">Agathobacter rectalis</name>
    <dbReference type="NCBI Taxonomy" id="39491"/>
    <lineage>
        <taxon>Bacteria</taxon>
        <taxon>Bacillati</taxon>
        <taxon>Bacillota</taxon>
        <taxon>Clostridia</taxon>
        <taxon>Lachnospirales</taxon>
        <taxon>Lachnospiraceae</taxon>
        <taxon>Agathobacter</taxon>
    </lineage>
</organism>
<feature type="transmembrane region" description="Helical" evidence="2">
    <location>
        <begin position="138"/>
        <end position="156"/>
    </location>
</feature>
<dbReference type="Pfam" id="PF01381">
    <property type="entry name" value="HTH_3"/>
    <property type="match status" value="1"/>
</dbReference>
<dbReference type="EMBL" id="QSOB01000010">
    <property type="protein sequence ID" value="RGI67897.1"/>
    <property type="molecule type" value="Genomic_DNA"/>
</dbReference>
<dbReference type="PANTHER" id="PTHR46558:SF4">
    <property type="entry name" value="DNA-BIDING PHAGE PROTEIN"/>
    <property type="match status" value="1"/>
</dbReference>
<feature type="transmembrane region" description="Helical" evidence="2">
    <location>
        <begin position="108"/>
        <end position="132"/>
    </location>
</feature>
<dbReference type="PROSITE" id="PS50943">
    <property type="entry name" value="HTH_CROC1"/>
    <property type="match status" value="1"/>
</dbReference>
<keyword evidence="2" id="KW-0812">Transmembrane</keyword>
<feature type="transmembrane region" description="Helical" evidence="2">
    <location>
        <begin position="230"/>
        <end position="248"/>
    </location>
</feature>
<dbReference type="InterPro" id="IPR010982">
    <property type="entry name" value="Lambda_DNA-bd_dom_sf"/>
</dbReference>
<evidence type="ECO:0000313" key="4">
    <source>
        <dbReference type="EMBL" id="RGI67897.1"/>
    </source>
</evidence>
<evidence type="ECO:0000313" key="7">
    <source>
        <dbReference type="Proteomes" id="UP000286181"/>
    </source>
</evidence>
<keyword evidence="2" id="KW-1133">Transmembrane helix</keyword>
<evidence type="ECO:0000313" key="6">
    <source>
        <dbReference type="Proteomes" id="UP000260642"/>
    </source>
</evidence>
<dbReference type="AlphaFoldDB" id="A0A3E4EAV2"/>
<proteinExistence type="predicted"/>
<keyword evidence="1" id="KW-0238">DNA-binding</keyword>
<evidence type="ECO:0000256" key="1">
    <source>
        <dbReference type="ARBA" id="ARBA00023125"/>
    </source>
</evidence>
<sequence>MYQINNEKFGHFLAEVRKEKQMTQKDLADKLFVSDKTVSKWERGNSMPNVTLLIPIADVLDITVTELLQGEKLKENKTLNSDVVETLVVNSLDLSLCDTIRQRKKNWIFAFLISIGVVVIEAILLTVSGISIEQMGDSLYISLLMLLFASWLCIFAKELLPTYYDTNKVNFVSQGIFRIHMAGLSFNNANWGYVLTVFRVFTLGTAILYPIICYISFLVGGISLWNTVKYPAIIILLIGMLVTTYIVGKKYE</sequence>
<dbReference type="Gene3D" id="1.10.260.40">
    <property type="entry name" value="lambda repressor-like DNA-binding domains"/>
    <property type="match status" value="1"/>
</dbReference>
<dbReference type="SMART" id="SM00530">
    <property type="entry name" value="HTH_XRE"/>
    <property type="match status" value="1"/>
</dbReference>
<dbReference type="RefSeq" id="WP_117482458.1">
    <property type="nucleotide sequence ID" value="NZ_QROF01000001.1"/>
</dbReference>
<evidence type="ECO:0000256" key="2">
    <source>
        <dbReference type="SAM" id="Phobius"/>
    </source>
</evidence>
<protein>
    <submittedName>
        <fullName evidence="4">XRE family transcriptional regulator</fullName>
    </submittedName>
</protein>
<dbReference type="PANTHER" id="PTHR46558">
    <property type="entry name" value="TRACRIPTIONAL REGULATORY PROTEIN-RELATED-RELATED"/>
    <property type="match status" value="1"/>
</dbReference>
<feature type="domain" description="HTH cro/C1-type" evidence="3">
    <location>
        <begin position="13"/>
        <end position="67"/>
    </location>
</feature>
<dbReference type="Proteomes" id="UP000260642">
    <property type="component" value="Unassembled WGS sequence"/>
</dbReference>
<dbReference type="CDD" id="cd00093">
    <property type="entry name" value="HTH_XRE"/>
    <property type="match status" value="1"/>
</dbReference>
<dbReference type="SUPFAM" id="SSF47413">
    <property type="entry name" value="lambda repressor-like DNA-binding domains"/>
    <property type="match status" value="1"/>
</dbReference>
<reference evidence="6 7" key="1">
    <citation type="submission" date="2018-08" db="EMBL/GenBank/DDBJ databases">
        <title>A genome reference for cultivated species of the human gut microbiota.</title>
        <authorList>
            <person name="Zou Y."/>
            <person name="Xue W."/>
            <person name="Luo G."/>
        </authorList>
    </citation>
    <scope>NUCLEOTIDE SEQUENCE [LARGE SCALE GENOMIC DNA]</scope>
    <source>
        <strain evidence="5 7">AF39-14AC</strain>
        <strain evidence="4 6">TM10-3</strain>
    </source>
</reference>
<dbReference type="Proteomes" id="UP000286181">
    <property type="component" value="Unassembled WGS sequence"/>
</dbReference>
<evidence type="ECO:0000259" key="3">
    <source>
        <dbReference type="PROSITE" id="PS50943"/>
    </source>
</evidence>
<comment type="caution">
    <text evidence="4">The sequence shown here is derived from an EMBL/GenBank/DDBJ whole genome shotgun (WGS) entry which is preliminary data.</text>
</comment>
<dbReference type="GO" id="GO:0003677">
    <property type="term" value="F:DNA binding"/>
    <property type="evidence" value="ECO:0007669"/>
    <property type="project" value="UniProtKB-KW"/>
</dbReference>
<dbReference type="InterPro" id="IPR001387">
    <property type="entry name" value="Cro/C1-type_HTH"/>
</dbReference>
<keyword evidence="2" id="KW-0472">Membrane</keyword>
<evidence type="ECO:0000313" key="5">
    <source>
        <dbReference type="EMBL" id="RHL07952.1"/>
    </source>
</evidence>
<accession>A0A3E4EAV2</accession>
<gene>
    <name evidence="5" type="ORF">DW038_00645</name>
    <name evidence="4" type="ORF">DXD95_08035</name>
</gene>
<dbReference type="EMBL" id="QROF01000001">
    <property type="protein sequence ID" value="RHL07952.1"/>
    <property type="molecule type" value="Genomic_DNA"/>
</dbReference>
<name>A0A3E4EAV2_9FIRM</name>
<feature type="transmembrane region" description="Helical" evidence="2">
    <location>
        <begin position="200"/>
        <end position="224"/>
    </location>
</feature>